<name>A0A382SQP4_9ZZZZ</name>
<dbReference type="InterPro" id="IPR012132">
    <property type="entry name" value="GMC_OxRdtase"/>
</dbReference>
<dbReference type="GO" id="GO:0016614">
    <property type="term" value="F:oxidoreductase activity, acting on CH-OH group of donors"/>
    <property type="evidence" value="ECO:0007669"/>
    <property type="project" value="InterPro"/>
</dbReference>
<dbReference type="PROSITE" id="PS00623">
    <property type="entry name" value="GMC_OXRED_1"/>
    <property type="match status" value="1"/>
</dbReference>
<comment type="similarity">
    <text evidence="2">Belongs to the GMC oxidoreductase family.</text>
</comment>
<dbReference type="SUPFAM" id="SSF51905">
    <property type="entry name" value="FAD/NAD(P)-binding domain"/>
    <property type="match status" value="1"/>
</dbReference>
<gene>
    <name evidence="6" type="ORF">METZ01_LOCUS365098</name>
</gene>
<protein>
    <recommendedName>
        <fullName evidence="5">Glucose-methanol-choline oxidoreductase N-terminal domain-containing protein</fullName>
    </recommendedName>
</protein>
<evidence type="ECO:0000313" key="6">
    <source>
        <dbReference type="EMBL" id="SVD12244.1"/>
    </source>
</evidence>
<dbReference type="AlphaFoldDB" id="A0A382SQP4"/>
<evidence type="ECO:0000259" key="5">
    <source>
        <dbReference type="PROSITE" id="PS00623"/>
    </source>
</evidence>
<evidence type="ECO:0000256" key="3">
    <source>
        <dbReference type="ARBA" id="ARBA00022630"/>
    </source>
</evidence>
<dbReference type="PANTHER" id="PTHR11552">
    <property type="entry name" value="GLUCOSE-METHANOL-CHOLINE GMC OXIDOREDUCTASE"/>
    <property type="match status" value="1"/>
</dbReference>
<keyword evidence="4" id="KW-0274">FAD</keyword>
<evidence type="ECO:0000256" key="4">
    <source>
        <dbReference type="ARBA" id="ARBA00022827"/>
    </source>
</evidence>
<dbReference type="Gene3D" id="3.30.560.10">
    <property type="entry name" value="Glucose Oxidase, domain 3"/>
    <property type="match status" value="1"/>
</dbReference>
<dbReference type="Gene3D" id="3.50.50.60">
    <property type="entry name" value="FAD/NAD(P)-binding domain"/>
    <property type="match status" value="1"/>
</dbReference>
<evidence type="ECO:0000256" key="1">
    <source>
        <dbReference type="ARBA" id="ARBA00001974"/>
    </source>
</evidence>
<comment type="cofactor">
    <cofactor evidence="1">
        <name>FAD</name>
        <dbReference type="ChEBI" id="CHEBI:57692"/>
    </cofactor>
</comment>
<dbReference type="InterPro" id="IPR036188">
    <property type="entry name" value="FAD/NAD-bd_sf"/>
</dbReference>
<dbReference type="PANTHER" id="PTHR11552:SF147">
    <property type="entry name" value="CHOLINE DEHYDROGENASE, MITOCHONDRIAL"/>
    <property type="match status" value="1"/>
</dbReference>
<evidence type="ECO:0000256" key="2">
    <source>
        <dbReference type="ARBA" id="ARBA00010790"/>
    </source>
</evidence>
<accession>A0A382SQP4</accession>
<feature type="domain" description="Glucose-methanol-choline oxidoreductase N-terminal" evidence="5">
    <location>
        <begin position="81"/>
        <end position="104"/>
    </location>
</feature>
<dbReference type="GO" id="GO:0050660">
    <property type="term" value="F:flavin adenine dinucleotide binding"/>
    <property type="evidence" value="ECO:0007669"/>
    <property type="project" value="InterPro"/>
</dbReference>
<organism evidence="6">
    <name type="scientific">marine metagenome</name>
    <dbReference type="NCBI Taxonomy" id="408172"/>
    <lineage>
        <taxon>unclassified sequences</taxon>
        <taxon>metagenomes</taxon>
        <taxon>ecological metagenomes</taxon>
    </lineage>
</organism>
<feature type="non-terminal residue" evidence="6">
    <location>
        <position position="127"/>
    </location>
</feature>
<proteinExistence type="inferred from homology"/>
<sequence>MDNFDYIIIGAGSAGCVLANRLSANPYNKILLLEAGGKDTNPWIHIPGGYFKIMHNPDTDWCFTTEKEPNCNNREMIYPRGKTLGGSSSINGMLYIRGQSNDYNYWRQLGNVGWSWEDVLPYFKKSE</sequence>
<dbReference type="EMBL" id="UINC01130886">
    <property type="protein sequence ID" value="SVD12244.1"/>
    <property type="molecule type" value="Genomic_DNA"/>
</dbReference>
<reference evidence="6" key="1">
    <citation type="submission" date="2018-05" db="EMBL/GenBank/DDBJ databases">
        <authorList>
            <person name="Lanie J.A."/>
            <person name="Ng W.-L."/>
            <person name="Kazmierczak K.M."/>
            <person name="Andrzejewski T.M."/>
            <person name="Davidsen T.M."/>
            <person name="Wayne K.J."/>
            <person name="Tettelin H."/>
            <person name="Glass J.I."/>
            <person name="Rusch D."/>
            <person name="Podicherti R."/>
            <person name="Tsui H.-C.T."/>
            <person name="Winkler M.E."/>
        </authorList>
    </citation>
    <scope>NUCLEOTIDE SEQUENCE</scope>
</reference>
<dbReference type="InterPro" id="IPR000172">
    <property type="entry name" value="GMC_OxRdtase_N"/>
</dbReference>
<keyword evidence="3" id="KW-0285">Flavoprotein</keyword>
<dbReference type="Pfam" id="PF00732">
    <property type="entry name" value="GMC_oxred_N"/>
    <property type="match status" value="1"/>
</dbReference>